<evidence type="ECO:0000256" key="2">
    <source>
        <dbReference type="SAM" id="Phobius"/>
    </source>
</evidence>
<reference evidence="4" key="1">
    <citation type="journal article" date="2020" name="Fungal Divers.">
        <title>Resolving the Mortierellaceae phylogeny through synthesis of multi-gene phylogenetics and phylogenomics.</title>
        <authorList>
            <person name="Vandepol N."/>
            <person name="Liber J."/>
            <person name="Desiro A."/>
            <person name="Na H."/>
            <person name="Kennedy M."/>
            <person name="Barry K."/>
            <person name="Grigoriev I.V."/>
            <person name="Miller A.N."/>
            <person name="O'Donnell K."/>
            <person name="Stajich J.E."/>
            <person name="Bonito G."/>
        </authorList>
    </citation>
    <scope>NUCLEOTIDE SEQUENCE</scope>
    <source>
        <strain evidence="4">NVP1</strain>
    </source>
</reference>
<keyword evidence="2" id="KW-0812">Transmembrane</keyword>
<keyword evidence="2" id="KW-0472">Membrane</keyword>
<feature type="compositionally biased region" description="Low complexity" evidence="1">
    <location>
        <begin position="61"/>
        <end position="75"/>
    </location>
</feature>
<dbReference type="GO" id="GO:0016020">
    <property type="term" value="C:membrane"/>
    <property type="evidence" value="ECO:0007669"/>
    <property type="project" value="TreeGrafter"/>
</dbReference>
<dbReference type="Proteomes" id="UP000696485">
    <property type="component" value="Unassembled WGS sequence"/>
</dbReference>
<proteinExistence type="predicted"/>
<keyword evidence="2" id="KW-1133">Transmembrane helix</keyword>
<evidence type="ECO:0000256" key="1">
    <source>
        <dbReference type="SAM" id="MobiDB-lite"/>
    </source>
</evidence>
<dbReference type="Pfam" id="PF02037">
    <property type="entry name" value="SAP"/>
    <property type="match status" value="1"/>
</dbReference>
<dbReference type="AlphaFoldDB" id="A0A9P5SAH0"/>
<feature type="transmembrane region" description="Helical" evidence="2">
    <location>
        <begin position="387"/>
        <end position="405"/>
    </location>
</feature>
<protein>
    <recommendedName>
        <fullName evidence="3">SAP domain-containing protein</fullName>
    </recommendedName>
</protein>
<organism evidence="4 5">
    <name type="scientific">Podila minutissima</name>
    <dbReference type="NCBI Taxonomy" id="64525"/>
    <lineage>
        <taxon>Eukaryota</taxon>
        <taxon>Fungi</taxon>
        <taxon>Fungi incertae sedis</taxon>
        <taxon>Mucoromycota</taxon>
        <taxon>Mortierellomycotina</taxon>
        <taxon>Mortierellomycetes</taxon>
        <taxon>Mortierellales</taxon>
        <taxon>Mortierellaceae</taxon>
        <taxon>Podila</taxon>
    </lineage>
</organism>
<accession>A0A9P5SAH0</accession>
<feature type="compositionally biased region" description="Low complexity" evidence="1">
    <location>
        <begin position="149"/>
        <end position="171"/>
    </location>
</feature>
<feature type="compositionally biased region" description="Low complexity" evidence="1">
    <location>
        <begin position="101"/>
        <end position="112"/>
    </location>
</feature>
<dbReference type="EMBL" id="JAAAUY010001252">
    <property type="protein sequence ID" value="KAF9323597.1"/>
    <property type="molecule type" value="Genomic_DNA"/>
</dbReference>
<feature type="domain" description="SAP" evidence="3">
    <location>
        <begin position="5"/>
        <end position="39"/>
    </location>
</feature>
<feature type="compositionally biased region" description="Polar residues" evidence="1">
    <location>
        <begin position="76"/>
        <end position="97"/>
    </location>
</feature>
<dbReference type="PANTHER" id="PTHR41807:SF1">
    <property type="entry name" value="GLUTATHIONE TRANSFERASE 3"/>
    <property type="match status" value="1"/>
</dbReference>
<evidence type="ECO:0000313" key="5">
    <source>
        <dbReference type="Proteomes" id="UP000696485"/>
    </source>
</evidence>
<dbReference type="SMART" id="SM00513">
    <property type="entry name" value="SAP"/>
    <property type="match status" value="1"/>
</dbReference>
<dbReference type="PANTHER" id="PTHR41807">
    <property type="entry name" value="GLUTATHIONE TRANSFERASE 3"/>
    <property type="match status" value="1"/>
</dbReference>
<evidence type="ECO:0000313" key="4">
    <source>
        <dbReference type="EMBL" id="KAF9323597.1"/>
    </source>
</evidence>
<comment type="caution">
    <text evidence="4">The sequence shown here is derived from an EMBL/GenBank/DDBJ whole genome shotgun (WGS) entry which is preliminary data.</text>
</comment>
<feature type="compositionally biased region" description="Basic and acidic residues" evidence="1">
    <location>
        <begin position="185"/>
        <end position="194"/>
    </location>
</feature>
<evidence type="ECO:0000259" key="3">
    <source>
        <dbReference type="PROSITE" id="PS50800"/>
    </source>
</evidence>
<name>A0A9P5SAH0_9FUNG</name>
<feature type="transmembrane region" description="Helical" evidence="2">
    <location>
        <begin position="333"/>
        <end position="352"/>
    </location>
</feature>
<feature type="region of interest" description="Disordered" evidence="1">
    <location>
        <begin position="57"/>
        <end position="115"/>
    </location>
</feature>
<gene>
    <name evidence="4" type="ORF">BG006_001310</name>
</gene>
<dbReference type="InterPro" id="IPR003034">
    <property type="entry name" value="SAP_dom"/>
</dbReference>
<dbReference type="PROSITE" id="PS50800">
    <property type="entry name" value="SAP"/>
    <property type="match status" value="1"/>
</dbReference>
<feature type="region of interest" description="Disordered" evidence="1">
    <location>
        <begin position="147"/>
        <end position="215"/>
    </location>
</feature>
<keyword evidence="5" id="KW-1185">Reference proteome</keyword>
<dbReference type="InterPro" id="IPR038872">
    <property type="entry name" value="Put_GTT3"/>
</dbReference>
<sequence length="411" mass="45412">MSTHLSRRRKQELRDIAKNLGLPDDGTREDIYDRIKEFVAAHPNDIALREILGEDAGSEVGGSAASSANASRRSSFNTTTATHNTRSSPTNKTVTETRATRSSGESGRNSSEATRGLKEHQVHGFMNHIQNELHDAKGLAKQLQETLHGKFSSGSSKTGSSSSARRGSQSQHPLDHGSSSTGRRSFIDHDDGHQEASSSSLRHRRRRSYEHADGGDGENGGLLVKTCEWGQRWVGEFKHRFVECTGSCDFATCATKPWKLLHDDDWFHCLSFFTNWPDFLHPFFSYYGTLFVIPTLLSQLFNVDRSRLSRSHESSSEHHHNTPRTGLLSGRKFTTSGLSYFVFKFALTYFLGQSQGLGSLMGHLAGGGLWSGCKYISQVFRYVPQSLGLATSGVGTILALAEIVVSSARRR</sequence>